<dbReference type="AlphaFoldDB" id="A0A6P8BCL2"/>
<evidence type="ECO:0000313" key="2">
    <source>
        <dbReference type="RefSeq" id="XP_030984799.1"/>
    </source>
</evidence>
<dbReference type="GeneID" id="41959664"/>
<protein>
    <submittedName>
        <fullName evidence="2">Uncharacterized protein</fullName>
    </submittedName>
</protein>
<organism evidence="1 2">
    <name type="scientific">Pyricularia grisea</name>
    <name type="common">Crabgrass-specific blast fungus</name>
    <name type="synonym">Magnaporthe grisea</name>
    <dbReference type="NCBI Taxonomy" id="148305"/>
    <lineage>
        <taxon>Eukaryota</taxon>
        <taxon>Fungi</taxon>
        <taxon>Dikarya</taxon>
        <taxon>Ascomycota</taxon>
        <taxon>Pezizomycotina</taxon>
        <taxon>Sordariomycetes</taxon>
        <taxon>Sordariomycetidae</taxon>
        <taxon>Magnaporthales</taxon>
        <taxon>Pyriculariaceae</taxon>
        <taxon>Pyricularia</taxon>
    </lineage>
</organism>
<gene>
    <name evidence="2" type="ORF">PgNI_04712</name>
</gene>
<name>A0A6P8BCL2_PYRGI</name>
<dbReference type="Proteomes" id="UP000515153">
    <property type="component" value="Unplaced"/>
</dbReference>
<reference evidence="2" key="2">
    <citation type="submission" date="2019-10" db="EMBL/GenBank/DDBJ databases">
        <authorList>
            <consortium name="NCBI Genome Project"/>
        </authorList>
    </citation>
    <scope>NUCLEOTIDE SEQUENCE</scope>
    <source>
        <strain evidence="2">NI907</strain>
    </source>
</reference>
<evidence type="ECO:0000313" key="1">
    <source>
        <dbReference type="Proteomes" id="UP000515153"/>
    </source>
</evidence>
<reference evidence="2" key="1">
    <citation type="journal article" date="2019" name="Mol. Biol. Evol.">
        <title>Blast fungal genomes show frequent chromosomal changes, gene gains and losses, and effector gene turnover.</title>
        <authorList>
            <person name="Gomez Luciano L.B."/>
            <person name="Jason Tsai I."/>
            <person name="Chuma I."/>
            <person name="Tosa Y."/>
            <person name="Chen Y.H."/>
            <person name="Li J.Y."/>
            <person name="Li M.Y."/>
            <person name="Jade Lu M.Y."/>
            <person name="Nakayashiki H."/>
            <person name="Li W.H."/>
        </authorList>
    </citation>
    <scope>NUCLEOTIDE SEQUENCE</scope>
    <source>
        <strain evidence="2">NI907</strain>
    </source>
</reference>
<sequence>MNSRGKPVASCASSTDWRWEHRRWGRHARPPDMACRVHSPRQGVRLVFATAILAAVRPIGSPRPDEAEKESVMMGIDLLGMRGKKRLESP</sequence>
<keyword evidence="1" id="KW-1185">Reference proteome</keyword>
<dbReference type="KEGG" id="pgri:PgNI_04712"/>
<reference evidence="2" key="3">
    <citation type="submission" date="2025-08" db="UniProtKB">
        <authorList>
            <consortium name="RefSeq"/>
        </authorList>
    </citation>
    <scope>IDENTIFICATION</scope>
    <source>
        <strain evidence="2">NI907</strain>
    </source>
</reference>
<dbReference type="RefSeq" id="XP_030984799.1">
    <property type="nucleotide sequence ID" value="XM_031124755.1"/>
</dbReference>
<proteinExistence type="predicted"/>
<accession>A0A6P8BCL2</accession>